<dbReference type="Proteomes" id="UP000077752">
    <property type="component" value="Unassembled WGS sequence"/>
</dbReference>
<name>A0A177SAT5_PSEPU</name>
<dbReference type="HAMAP" id="MF_01118">
    <property type="entry name" value="MFS_YhhS"/>
    <property type="match status" value="1"/>
</dbReference>
<comment type="similarity">
    <text evidence="8">Belongs to the major facilitator superfamily. YhhS family.</text>
</comment>
<dbReference type="NCBIfam" id="NF003477">
    <property type="entry name" value="PRK05122.1"/>
    <property type="match status" value="1"/>
</dbReference>
<feature type="transmembrane region" description="Helical" evidence="8">
    <location>
        <begin position="85"/>
        <end position="108"/>
    </location>
</feature>
<sequence length="398" mass="41068">MPAAPSASPSSLSITLRILSIVFYTFIAFICIGLPIAVLPGHVHDVLGYSAVVAGLVIGIQYLSTLLSRPMAGRLADSLGTRRSIAYGLIGIALAGLLTWASALVLSLPLVSLILLLVGRVLLGVAQGLIGVGTLSWGIGQVGAEHTARVISWNGIASYGAIAIGAPVGVFLAGEGGFWSIGLSLTVLALIALLVIRSQPSLPVVRGERLPFWAAFGRVAPCGLALTLASIGYGTLTTFVTLFYLERGWSGAAWCLSAFGVCFICARLLFVNAVNQWGGYRVAIACMTVETLGLALLWLAPSPVLALVGAGLTGFGLSLVYPALGVEAIRQVPTTSRGAGLGAYAVFFDLALAIAGPVMGFVAAHLGYAWIFCVAALLSLFGVALVTLLLRRSVTGGM</sequence>
<evidence type="ECO:0000256" key="8">
    <source>
        <dbReference type="HAMAP-Rule" id="MF_01118"/>
    </source>
</evidence>
<evidence type="ECO:0000256" key="2">
    <source>
        <dbReference type="ARBA" id="ARBA00022448"/>
    </source>
</evidence>
<dbReference type="InterPro" id="IPR011701">
    <property type="entry name" value="MFS"/>
</dbReference>
<keyword evidence="2 8" id="KW-0813">Transport</keyword>
<keyword evidence="3 8" id="KW-1003">Cell membrane</keyword>
<feature type="transmembrane region" description="Helical" evidence="8">
    <location>
        <begin position="114"/>
        <end position="139"/>
    </location>
</feature>
<evidence type="ECO:0000256" key="1">
    <source>
        <dbReference type="ARBA" id="ARBA00004651"/>
    </source>
</evidence>
<dbReference type="PROSITE" id="PS50850">
    <property type="entry name" value="MFS"/>
    <property type="match status" value="1"/>
</dbReference>
<dbReference type="SUPFAM" id="SSF103473">
    <property type="entry name" value="MFS general substrate transporter"/>
    <property type="match status" value="1"/>
</dbReference>
<evidence type="ECO:0000259" key="9">
    <source>
        <dbReference type="PROSITE" id="PS50850"/>
    </source>
</evidence>
<comment type="subcellular location">
    <subcellularLocation>
        <location evidence="8">Cell inner membrane</location>
        <topology evidence="8">Multi-pass membrane protein</topology>
    </subcellularLocation>
    <subcellularLocation>
        <location evidence="1">Cell membrane</location>
        <topology evidence="1">Multi-pass membrane protein</topology>
    </subcellularLocation>
</comment>
<dbReference type="InterPro" id="IPR050171">
    <property type="entry name" value="MFS_Transporters"/>
</dbReference>
<dbReference type="InterPro" id="IPR036259">
    <property type="entry name" value="MFS_trans_sf"/>
</dbReference>
<gene>
    <name evidence="10" type="ORF">AYO28_03335</name>
</gene>
<evidence type="ECO:0000313" key="11">
    <source>
        <dbReference type="Proteomes" id="UP000077752"/>
    </source>
</evidence>
<evidence type="ECO:0000313" key="10">
    <source>
        <dbReference type="EMBL" id="OAI84926.1"/>
    </source>
</evidence>
<feature type="transmembrane region" description="Helical" evidence="8">
    <location>
        <begin position="216"/>
        <end position="245"/>
    </location>
</feature>
<proteinExistence type="inferred from homology"/>
<evidence type="ECO:0000256" key="7">
    <source>
        <dbReference type="ARBA" id="ARBA00023136"/>
    </source>
</evidence>
<evidence type="ECO:0000256" key="4">
    <source>
        <dbReference type="ARBA" id="ARBA00022519"/>
    </source>
</evidence>
<protein>
    <recommendedName>
        <fullName evidence="8">Uncharacterized MFS-type transporter AYO28_03335</fullName>
    </recommendedName>
</protein>
<dbReference type="AlphaFoldDB" id="A0A177SAT5"/>
<feature type="transmembrane region" description="Helical" evidence="8">
    <location>
        <begin position="151"/>
        <end position="172"/>
    </location>
</feature>
<accession>A0A177SAT5</accession>
<dbReference type="InterPro" id="IPR020846">
    <property type="entry name" value="MFS_dom"/>
</dbReference>
<feature type="transmembrane region" description="Helical" evidence="8">
    <location>
        <begin position="251"/>
        <end position="270"/>
    </location>
</feature>
<feature type="transmembrane region" description="Helical" evidence="8">
    <location>
        <begin position="178"/>
        <end position="196"/>
    </location>
</feature>
<dbReference type="Gene3D" id="1.20.1250.20">
    <property type="entry name" value="MFS general substrate transporter like domains"/>
    <property type="match status" value="1"/>
</dbReference>
<feature type="transmembrane region" description="Helical" evidence="8">
    <location>
        <begin position="341"/>
        <end position="362"/>
    </location>
</feature>
<evidence type="ECO:0000256" key="5">
    <source>
        <dbReference type="ARBA" id="ARBA00022692"/>
    </source>
</evidence>
<evidence type="ECO:0000256" key="6">
    <source>
        <dbReference type="ARBA" id="ARBA00022989"/>
    </source>
</evidence>
<reference evidence="10 11" key="1">
    <citation type="submission" date="2016-03" db="EMBL/GenBank/DDBJ databases">
        <title>Draft Genome Assembly of Pseudomonas putida strain CBF10-2.</title>
        <authorList>
            <person name="Iyer R.S."/>
            <person name="Damania A."/>
        </authorList>
    </citation>
    <scope>NUCLEOTIDE SEQUENCE [LARGE SCALE GENOMIC DNA]</scope>
    <source>
        <strain evidence="10 11">CBF10-2</strain>
    </source>
</reference>
<feature type="transmembrane region" description="Helical" evidence="8">
    <location>
        <begin position="282"/>
        <end position="300"/>
    </location>
</feature>
<keyword evidence="4 8" id="KW-0997">Cell inner membrane</keyword>
<feature type="transmembrane region" description="Helical" evidence="8">
    <location>
        <begin position="368"/>
        <end position="390"/>
    </location>
</feature>
<feature type="transmembrane region" description="Helical" evidence="8">
    <location>
        <begin position="21"/>
        <end position="40"/>
    </location>
</feature>
<dbReference type="CDD" id="cd17489">
    <property type="entry name" value="MFS_YfcJ_like"/>
    <property type="match status" value="1"/>
</dbReference>
<dbReference type="GO" id="GO:0022857">
    <property type="term" value="F:transmembrane transporter activity"/>
    <property type="evidence" value="ECO:0007669"/>
    <property type="project" value="UniProtKB-UniRule"/>
</dbReference>
<keyword evidence="7 8" id="KW-0472">Membrane</keyword>
<dbReference type="Pfam" id="PF07690">
    <property type="entry name" value="MFS_1"/>
    <property type="match status" value="1"/>
</dbReference>
<feature type="transmembrane region" description="Helical" evidence="8">
    <location>
        <begin position="306"/>
        <end position="329"/>
    </location>
</feature>
<organism evidence="10 11">
    <name type="scientific">Pseudomonas putida</name>
    <name type="common">Arthrobacter siderocapsulatus</name>
    <dbReference type="NCBI Taxonomy" id="303"/>
    <lineage>
        <taxon>Bacteria</taxon>
        <taxon>Pseudomonadati</taxon>
        <taxon>Pseudomonadota</taxon>
        <taxon>Gammaproteobacteria</taxon>
        <taxon>Pseudomonadales</taxon>
        <taxon>Pseudomonadaceae</taxon>
        <taxon>Pseudomonas</taxon>
    </lineage>
</organism>
<keyword evidence="5 8" id="KW-0812">Transmembrane</keyword>
<dbReference type="PANTHER" id="PTHR23517">
    <property type="entry name" value="RESISTANCE PROTEIN MDTM, PUTATIVE-RELATED-RELATED"/>
    <property type="match status" value="1"/>
</dbReference>
<comment type="caution">
    <text evidence="10">The sequence shown here is derived from an EMBL/GenBank/DDBJ whole genome shotgun (WGS) entry which is preliminary data.</text>
</comment>
<dbReference type="GO" id="GO:0005886">
    <property type="term" value="C:plasma membrane"/>
    <property type="evidence" value="ECO:0007669"/>
    <property type="project" value="UniProtKB-SubCell"/>
</dbReference>
<keyword evidence="6 8" id="KW-1133">Transmembrane helix</keyword>
<evidence type="ECO:0000256" key="3">
    <source>
        <dbReference type="ARBA" id="ARBA00022475"/>
    </source>
</evidence>
<dbReference type="EMBL" id="LUCV01000049">
    <property type="protein sequence ID" value="OAI84926.1"/>
    <property type="molecule type" value="Genomic_DNA"/>
</dbReference>
<feature type="domain" description="Major facilitator superfamily (MFS) profile" evidence="9">
    <location>
        <begin position="17"/>
        <end position="394"/>
    </location>
</feature>
<dbReference type="PANTHER" id="PTHR23517:SF13">
    <property type="entry name" value="MAJOR FACILITATOR SUPERFAMILY MFS_1"/>
    <property type="match status" value="1"/>
</dbReference>
<feature type="transmembrane region" description="Helical" evidence="8">
    <location>
        <begin position="46"/>
        <end position="64"/>
    </location>
</feature>
<dbReference type="RefSeq" id="WP_064304704.1">
    <property type="nucleotide sequence ID" value="NZ_LUCV01000049.1"/>
</dbReference>
<dbReference type="InterPro" id="IPR023008">
    <property type="entry name" value="MFS_YhhS-like"/>
</dbReference>